<comment type="caution">
    <text evidence="3">The sequence shown here is derived from an EMBL/GenBank/DDBJ whole genome shotgun (WGS) entry which is preliminary data.</text>
</comment>
<gene>
    <name evidence="3" type="ORF">SEMRO_65_G036900.1</name>
</gene>
<protein>
    <submittedName>
        <fullName evidence="3">Ankyrin Repeat</fullName>
    </submittedName>
</protein>
<dbReference type="InterPro" id="IPR036770">
    <property type="entry name" value="Ankyrin_rpt-contain_sf"/>
</dbReference>
<dbReference type="AlphaFoldDB" id="A0A9N8DH83"/>
<feature type="chain" id="PRO_5040248549" evidence="2">
    <location>
        <begin position="22"/>
        <end position="404"/>
    </location>
</feature>
<feature type="signal peptide" evidence="2">
    <location>
        <begin position="1"/>
        <end position="21"/>
    </location>
</feature>
<dbReference type="SUPFAM" id="SSF48403">
    <property type="entry name" value="Ankyrin repeat"/>
    <property type="match status" value="1"/>
</dbReference>
<dbReference type="Pfam" id="PF13637">
    <property type="entry name" value="Ank_4"/>
    <property type="match status" value="1"/>
</dbReference>
<evidence type="ECO:0000313" key="4">
    <source>
        <dbReference type="Proteomes" id="UP001153069"/>
    </source>
</evidence>
<reference evidence="3" key="1">
    <citation type="submission" date="2020-06" db="EMBL/GenBank/DDBJ databases">
        <authorList>
            <consortium name="Plant Systems Biology data submission"/>
        </authorList>
    </citation>
    <scope>NUCLEOTIDE SEQUENCE</scope>
    <source>
        <strain evidence="3">D6</strain>
    </source>
</reference>
<dbReference type="PROSITE" id="PS50297">
    <property type="entry name" value="ANK_REP_REGION"/>
    <property type="match status" value="1"/>
</dbReference>
<evidence type="ECO:0000256" key="2">
    <source>
        <dbReference type="SAM" id="SignalP"/>
    </source>
</evidence>
<dbReference type="EMBL" id="CAICTM010000064">
    <property type="protein sequence ID" value="CAB9499639.1"/>
    <property type="molecule type" value="Genomic_DNA"/>
</dbReference>
<dbReference type="OrthoDB" id="41194at2759"/>
<keyword evidence="2" id="KW-0732">Signal</keyword>
<dbReference type="InterPro" id="IPR002110">
    <property type="entry name" value="Ankyrin_rpt"/>
</dbReference>
<keyword evidence="1" id="KW-0040">ANK repeat</keyword>
<dbReference type="Gene3D" id="1.25.40.20">
    <property type="entry name" value="Ankyrin repeat-containing domain"/>
    <property type="match status" value="1"/>
</dbReference>
<name>A0A9N8DH83_9STRA</name>
<organism evidence="3 4">
    <name type="scientific">Seminavis robusta</name>
    <dbReference type="NCBI Taxonomy" id="568900"/>
    <lineage>
        <taxon>Eukaryota</taxon>
        <taxon>Sar</taxon>
        <taxon>Stramenopiles</taxon>
        <taxon>Ochrophyta</taxon>
        <taxon>Bacillariophyta</taxon>
        <taxon>Bacillariophyceae</taxon>
        <taxon>Bacillariophycidae</taxon>
        <taxon>Naviculales</taxon>
        <taxon>Naviculaceae</taxon>
        <taxon>Seminavis</taxon>
    </lineage>
</organism>
<evidence type="ECO:0000313" key="3">
    <source>
        <dbReference type="EMBL" id="CAB9499639.1"/>
    </source>
</evidence>
<proteinExistence type="predicted"/>
<evidence type="ECO:0000256" key="1">
    <source>
        <dbReference type="PROSITE-ProRule" id="PRU00023"/>
    </source>
</evidence>
<dbReference type="PROSITE" id="PS50088">
    <property type="entry name" value="ANK_REPEAT"/>
    <property type="match status" value="1"/>
</dbReference>
<keyword evidence="4" id="KW-1185">Reference proteome</keyword>
<dbReference type="Proteomes" id="UP001153069">
    <property type="component" value="Unassembled WGS sequence"/>
</dbReference>
<feature type="repeat" description="ANK" evidence="1">
    <location>
        <begin position="333"/>
        <end position="360"/>
    </location>
</feature>
<sequence length="404" mass="45801">MMLRLLCLLLAPLACSASAEAVKYTSWDDVSWAITRKDKLAFPHHQQLYNDYMAACNRETRGQCQAGEDYRLRMNKDQPGGVYNFTETGFAKIRAPKALFDLINNFWIQNKGKETIEWKSVNSYHNMWTSPPHFVSMESAEFGGGDELQRQVWKEARKVLEEWTNQRLSPVSMYGVRVYKNDSILAPHVDRMPLVTSCIINLEQDLDEEWPLEVFDHQGNAHNVSMVPGDMVLYESHSVIHGRPFPMRGRAYVNVFLHFEPIGPLDDPEKAGPHADGLPPYVIAGGQWDREARKVGKWEVLDSVPRAINRGDVRALEYIAMNMPEKITMKDYNGWEPIHEAAYAGNLDALKLLVDNGASLWSQVGRPGDTPGPNVLGIAQLNDENKPDSPVMVYLKEQMVDSEL</sequence>
<accession>A0A9N8DH83</accession>